<dbReference type="Pfam" id="PF13181">
    <property type="entry name" value="TPR_8"/>
    <property type="match status" value="1"/>
</dbReference>
<reference evidence="11" key="1">
    <citation type="journal article" date="2020" name="mSystems">
        <title>Genome- and Community-Level Interaction Insights into Carbon Utilization and Element Cycling Functions of Hydrothermarchaeota in Hydrothermal Sediment.</title>
        <authorList>
            <person name="Zhou Z."/>
            <person name="Liu Y."/>
            <person name="Xu W."/>
            <person name="Pan J."/>
            <person name="Luo Z.H."/>
            <person name="Li M."/>
        </authorList>
    </citation>
    <scope>NUCLEOTIDE SEQUENCE [LARGE SCALE GENOMIC DNA]</scope>
    <source>
        <strain evidence="11">SpSt-876</strain>
    </source>
</reference>
<feature type="repeat" description="TPR" evidence="9">
    <location>
        <begin position="705"/>
        <end position="738"/>
    </location>
</feature>
<dbReference type="InterPro" id="IPR011990">
    <property type="entry name" value="TPR-like_helical_dom_sf"/>
</dbReference>
<evidence type="ECO:0000256" key="6">
    <source>
        <dbReference type="ARBA" id="ARBA00022803"/>
    </source>
</evidence>
<evidence type="ECO:0000256" key="9">
    <source>
        <dbReference type="PROSITE-ProRule" id="PRU00339"/>
    </source>
</evidence>
<feature type="transmembrane region" description="Helical" evidence="10">
    <location>
        <begin position="443"/>
        <end position="462"/>
    </location>
</feature>
<feature type="transmembrane region" description="Helical" evidence="10">
    <location>
        <begin position="113"/>
        <end position="134"/>
    </location>
</feature>
<dbReference type="EMBL" id="DTLI01000227">
    <property type="protein sequence ID" value="HHS53084.1"/>
    <property type="molecule type" value="Genomic_DNA"/>
</dbReference>
<dbReference type="SUPFAM" id="SSF48452">
    <property type="entry name" value="TPR-like"/>
    <property type="match status" value="1"/>
</dbReference>
<evidence type="ECO:0000256" key="3">
    <source>
        <dbReference type="ARBA" id="ARBA00022679"/>
    </source>
</evidence>
<evidence type="ECO:0000256" key="2">
    <source>
        <dbReference type="ARBA" id="ARBA00022676"/>
    </source>
</evidence>
<sequence>MNKSKHCPKCSASKAKRHILVTTVYICLLVILVGLNSFIKISNFGDGKLYYSDAALRFRYAEMYSQGKKIPVVDKQVLYPEGLLVRTLIHLTMDWVIGNSHRLFLPKIPFTDYVKYFVSIFSSLSVLLVFLLGTAIGKSKASGLIAALFYTIGIPSFWRIIGNYLREAFALPFIFTALYLFTQTAKNKIKIGQRNLLLFLAGVGFAMALITWHLSQFFLTVLVTFLIFYFILNNEPVKIQTFKNLGFFLLPIFLVGLIWQPISSKYFLLSFPVIITIWLWLVALLAKEKNQKTITKRAILVLSLIPIYFIGMRIFPKYFAEYGHVFETILAKIIHFGKKPANPADLSFDARSIWMGPFASPGPISIIFSMLVPFILAIIGWVGSLTRDFFKQFDYNRLFLSYFIIAFTILYLLVIRLEVFLFFFLTLAIGFNRNLIWGKKKGWRLVLILLIGGFFIESYKTFNYQKLFDRYYLRLAKEWLTKPTAYGSDWENLTTWLKENTNPAEPILADVDISAMLLTYVGRPIIIEPIYENVITRRRAQECLKAFFQCEADFLKIIRKYQASYVIYQQDFLLDNSKESNRYLTDNMQVKKSSVAYLMHFQPESLKYFALQHQTNTFRVYKVLGENEKKSLPPKFPYSPYFDPILFNQNPKNEYFDDSFTPKVESLIFQAVYQYNRAIHSLQKNDYPNAINQLESVIKIFPEFERTNYYLGLCYQKLAYYPQALFYFDQAINSQPQDLDSYLAKATILDIQGNLPEAVATLISAIKINPQRNDLYSMLGHLYIKRNRIADGIKQFHLLQDSLPPSSPLHLYPGYLYAYQNDLTNAEIEFQKALAIDSINPCVYEAFGSLYLQQGKLEKAISNFEKSLKLNPDQSKIKSLLLELRKQKT</sequence>
<accession>A0A7C6ABC3</accession>
<feature type="transmembrane region" description="Helical" evidence="10">
    <location>
        <begin position="141"/>
        <end position="158"/>
    </location>
</feature>
<proteinExistence type="predicted"/>
<evidence type="ECO:0000256" key="4">
    <source>
        <dbReference type="ARBA" id="ARBA00022692"/>
    </source>
</evidence>
<feature type="transmembrane region" description="Helical" evidence="10">
    <location>
        <begin position="164"/>
        <end position="182"/>
    </location>
</feature>
<dbReference type="PROSITE" id="PS50293">
    <property type="entry name" value="TPR_REGION"/>
    <property type="match status" value="1"/>
</dbReference>
<dbReference type="PROSITE" id="PS50005">
    <property type="entry name" value="TPR"/>
    <property type="match status" value="2"/>
</dbReference>
<dbReference type="Pfam" id="PF10034">
    <property type="entry name" value="Dpy19"/>
    <property type="match status" value="2"/>
</dbReference>
<feature type="transmembrane region" description="Helical" evidence="10">
    <location>
        <begin position="419"/>
        <end position="436"/>
    </location>
</feature>
<keyword evidence="4 10" id="KW-0812">Transmembrane</keyword>
<keyword evidence="3" id="KW-0808">Transferase</keyword>
<dbReference type="GO" id="GO:0016757">
    <property type="term" value="F:glycosyltransferase activity"/>
    <property type="evidence" value="ECO:0007669"/>
    <property type="project" value="UniProtKB-KW"/>
</dbReference>
<evidence type="ECO:0000256" key="7">
    <source>
        <dbReference type="ARBA" id="ARBA00022989"/>
    </source>
</evidence>
<feature type="transmembrane region" description="Helical" evidence="10">
    <location>
        <begin position="244"/>
        <end position="260"/>
    </location>
</feature>
<feature type="transmembrane region" description="Helical" evidence="10">
    <location>
        <begin position="266"/>
        <end position="286"/>
    </location>
</feature>
<protein>
    <submittedName>
        <fullName evidence="11">Uncharacterized protein</fullName>
    </submittedName>
</protein>
<feature type="transmembrane region" description="Helical" evidence="10">
    <location>
        <begin position="20"/>
        <end position="39"/>
    </location>
</feature>
<name>A0A7C6ABC3_UNCW3</name>
<comment type="caution">
    <text evidence="11">The sequence shown here is derived from an EMBL/GenBank/DDBJ whole genome shotgun (WGS) entry which is preliminary data.</text>
</comment>
<evidence type="ECO:0000256" key="8">
    <source>
        <dbReference type="ARBA" id="ARBA00023136"/>
    </source>
</evidence>
<evidence type="ECO:0000256" key="1">
    <source>
        <dbReference type="ARBA" id="ARBA00004141"/>
    </source>
</evidence>
<keyword evidence="8 10" id="KW-0472">Membrane</keyword>
<organism evidence="11">
    <name type="scientific">candidate division WOR-3 bacterium</name>
    <dbReference type="NCBI Taxonomy" id="2052148"/>
    <lineage>
        <taxon>Bacteria</taxon>
        <taxon>Bacteria division WOR-3</taxon>
    </lineage>
</organism>
<evidence type="ECO:0000256" key="5">
    <source>
        <dbReference type="ARBA" id="ARBA00022737"/>
    </source>
</evidence>
<dbReference type="InterPro" id="IPR051012">
    <property type="entry name" value="CellSynth/LPSAsmb/PSIAsmb"/>
</dbReference>
<dbReference type="SMART" id="SM00028">
    <property type="entry name" value="TPR"/>
    <property type="match status" value="5"/>
</dbReference>
<dbReference type="InterPro" id="IPR019734">
    <property type="entry name" value="TPR_rpt"/>
</dbReference>
<dbReference type="AlphaFoldDB" id="A0A7C6ABC3"/>
<keyword evidence="6 9" id="KW-0802">TPR repeat</keyword>
<keyword evidence="5" id="KW-0677">Repeat</keyword>
<dbReference type="GO" id="GO:0016020">
    <property type="term" value="C:membrane"/>
    <property type="evidence" value="ECO:0007669"/>
    <property type="project" value="UniProtKB-SubCell"/>
</dbReference>
<comment type="subcellular location">
    <subcellularLocation>
        <location evidence="1">Membrane</location>
        <topology evidence="1">Multi-pass membrane protein</topology>
    </subcellularLocation>
</comment>
<feature type="transmembrane region" description="Helical" evidence="10">
    <location>
        <begin position="194"/>
        <end position="210"/>
    </location>
</feature>
<feature type="repeat" description="TPR" evidence="9">
    <location>
        <begin position="841"/>
        <end position="874"/>
    </location>
</feature>
<gene>
    <name evidence="11" type="ORF">ENW73_09595</name>
</gene>
<keyword evidence="7 10" id="KW-1133">Transmembrane helix</keyword>
<dbReference type="PANTHER" id="PTHR45586:SF1">
    <property type="entry name" value="LIPOPOLYSACCHARIDE ASSEMBLY PROTEIN B"/>
    <property type="match status" value="1"/>
</dbReference>
<feature type="transmembrane region" description="Helical" evidence="10">
    <location>
        <begin position="395"/>
        <end position="413"/>
    </location>
</feature>
<feature type="transmembrane region" description="Helical" evidence="10">
    <location>
        <begin position="364"/>
        <end position="383"/>
    </location>
</feature>
<feature type="transmembrane region" description="Helical" evidence="10">
    <location>
        <begin position="298"/>
        <end position="315"/>
    </location>
</feature>
<evidence type="ECO:0000256" key="10">
    <source>
        <dbReference type="SAM" id="Phobius"/>
    </source>
</evidence>
<dbReference type="Gene3D" id="1.25.40.10">
    <property type="entry name" value="Tetratricopeptide repeat domain"/>
    <property type="match status" value="1"/>
</dbReference>
<dbReference type="Gene3D" id="3.40.50.12610">
    <property type="match status" value="1"/>
</dbReference>
<feature type="transmembrane region" description="Helical" evidence="10">
    <location>
        <begin position="216"/>
        <end position="232"/>
    </location>
</feature>
<keyword evidence="2" id="KW-0328">Glycosyltransferase</keyword>
<dbReference type="PANTHER" id="PTHR45586">
    <property type="entry name" value="TPR REPEAT-CONTAINING PROTEIN PA4667"/>
    <property type="match status" value="1"/>
</dbReference>
<evidence type="ECO:0000313" key="11">
    <source>
        <dbReference type="EMBL" id="HHS53084.1"/>
    </source>
</evidence>
<dbReference type="InterPro" id="IPR018732">
    <property type="entry name" value="Dpy-19/Dpy-19-like"/>
</dbReference>